<protein>
    <recommendedName>
        <fullName evidence="5">Dihydroxy-acid dehydratase</fullName>
    </recommendedName>
</protein>
<dbReference type="RefSeq" id="WP_028093359.1">
    <property type="nucleotide sequence ID" value="NZ_BNAP01000002.1"/>
</dbReference>
<keyword evidence="2" id="KW-0732">Signal</keyword>
<feature type="chain" id="PRO_5035231737" description="Dihydroxy-acid dehydratase" evidence="2">
    <location>
        <begin position="18"/>
        <end position="220"/>
    </location>
</feature>
<reference evidence="3" key="2">
    <citation type="submission" date="2020-09" db="EMBL/GenBank/DDBJ databases">
        <authorList>
            <person name="Sun Q."/>
            <person name="Zhou Y."/>
        </authorList>
    </citation>
    <scope>NUCLEOTIDE SEQUENCE</scope>
    <source>
        <strain evidence="3">CGMCC 1.7081</strain>
    </source>
</reference>
<evidence type="ECO:0000256" key="2">
    <source>
        <dbReference type="SAM" id="SignalP"/>
    </source>
</evidence>
<dbReference type="PROSITE" id="PS51257">
    <property type="entry name" value="PROKAR_LIPOPROTEIN"/>
    <property type="match status" value="1"/>
</dbReference>
<accession>A0A8J3H589</accession>
<feature type="signal peptide" evidence="2">
    <location>
        <begin position="1"/>
        <end position="17"/>
    </location>
</feature>
<organism evidence="3 4">
    <name type="scientific">Pseudodonghicola xiamenensis</name>
    <dbReference type="NCBI Taxonomy" id="337702"/>
    <lineage>
        <taxon>Bacteria</taxon>
        <taxon>Pseudomonadati</taxon>
        <taxon>Pseudomonadota</taxon>
        <taxon>Alphaproteobacteria</taxon>
        <taxon>Rhodobacterales</taxon>
        <taxon>Paracoccaceae</taxon>
        <taxon>Pseudodonghicola</taxon>
    </lineage>
</organism>
<keyword evidence="4" id="KW-1185">Reference proteome</keyword>
<proteinExistence type="predicted"/>
<feature type="compositionally biased region" description="Low complexity" evidence="1">
    <location>
        <begin position="196"/>
        <end position="212"/>
    </location>
</feature>
<reference evidence="3" key="1">
    <citation type="journal article" date="2014" name="Int. J. Syst. Evol. Microbiol.">
        <title>Complete genome sequence of Corynebacterium casei LMG S-19264T (=DSM 44701T), isolated from a smear-ripened cheese.</title>
        <authorList>
            <consortium name="US DOE Joint Genome Institute (JGI-PGF)"/>
            <person name="Walter F."/>
            <person name="Albersmeier A."/>
            <person name="Kalinowski J."/>
            <person name="Ruckert C."/>
        </authorList>
    </citation>
    <scope>NUCLEOTIDE SEQUENCE</scope>
    <source>
        <strain evidence="3">CGMCC 1.7081</strain>
    </source>
</reference>
<name>A0A8J3H589_9RHOB</name>
<sequence length="220" mass="22550">MKPVCRKTVLSSLAALALGLLIGCTEGLPPGGGRAAELTEATLAQGPRGKVQVVAPPGYCIDRRSLKTGPRGGFALMARCDTLGGRELVNNRRLALITVTTAPMAEGQRAPSLNDLRQSTAPARVIETRTRGSVPLIRLTDAPGTAAALSGEQWRGAFALNGQLVALAIYVPASAPAPKGTAADLLAEVARRTRTASRAAAHSSASGSKATTPQPRPGSS</sequence>
<evidence type="ECO:0000256" key="1">
    <source>
        <dbReference type="SAM" id="MobiDB-lite"/>
    </source>
</evidence>
<dbReference type="EMBL" id="BNAP01000002">
    <property type="protein sequence ID" value="GHG81811.1"/>
    <property type="molecule type" value="Genomic_DNA"/>
</dbReference>
<comment type="caution">
    <text evidence="3">The sequence shown here is derived from an EMBL/GenBank/DDBJ whole genome shotgun (WGS) entry which is preliminary data.</text>
</comment>
<feature type="region of interest" description="Disordered" evidence="1">
    <location>
        <begin position="193"/>
        <end position="220"/>
    </location>
</feature>
<dbReference type="AlphaFoldDB" id="A0A8J3H589"/>
<evidence type="ECO:0000313" key="4">
    <source>
        <dbReference type="Proteomes" id="UP000611500"/>
    </source>
</evidence>
<dbReference type="Proteomes" id="UP000611500">
    <property type="component" value="Unassembled WGS sequence"/>
</dbReference>
<evidence type="ECO:0000313" key="3">
    <source>
        <dbReference type="EMBL" id="GHG81811.1"/>
    </source>
</evidence>
<gene>
    <name evidence="3" type="ORF">GCM10010961_05840</name>
</gene>
<evidence type="ECO:0008006" key="5">
    <source>
        <dbReference type="Google" id="ProtNLM"/>
    </source>
</evidence>